<evidence type="ECO:0000256" key="2">
    <source>
        <dbReference type="ARBA" id="ARBA00023125"/>
    </source>
</evidence>
<dbReference type="InterPro" id="IPR050204">
    <property type="entry name" value="AraC_XylS_family_regulators"/>
</dbReference>
<dbReference type="PROSITE" id="PS01124">
    <property type="entry name" value="HTH_ARAC_FAMILY_2"/>
    <property type="match status" value="1"/>
</dbReference>
<dbReference type="Pfam" id="PF12833">
    <property type="entry name" value="HTH_18"/>
    <property type="match status" value="1"/>
</dbReference>
<dbReference type="GO" id="GO:0003700">
    <property type="term" value="F:DNA-binding transcription factor activity"/>
    <property type="evidence" value="ECO:0007669"/>
    <property type="project" value="InterPro"/>
</dbReference>
<dbReference type="GO" id="GO:0043565">
    <property type="term" value="F:sequence-specific DNA binding"/>
    <property type="evidence" value="ECO:0007669"/>
    <property type="project" value="InterPro"/>
</dbReference>
<gene>
    <name evidence="5" type="ORF">H0264_22735</name>
</gene>
<evidence type="ECO:0000256" key="1">
    <source>
        <dbReference type="ARBA" id="ARBA00023015"/>
    </source>
</evidence>
<sequence>MRAGGHEGDTAGVWEIARPPRRASGIAMAGFRDLSANPVAQWVIPHPSVTVVLPFGSGTLVVADAAGRQQRGSLVAALGPCAIRMRGNGIECVEVRMSPVVAHTVLGFPLAALGRGIVSVDELWGREGTRTAQRLGETGSWAERFALVDTLLARRRAAGPVVDPEVEWTWQRLVGSHGLVKVEALADEVGWSRKRLWSRFRQQLGVPPKHAAKLVRFDRAVRRLAVCGNVSRVAVESGYFDQAHFHREVLALTGMTPARLSGSPGLADHDPV</sequence>
<dbReference type="InterPro" id="IPR018060">
    <property type="entry name" value="HTH_AraC"/>
</dbReference>
<evidence type="ECO:0000256" key="3">
    <source>
        <dbReference type="ARBA" id="ARBA00023163"/>
    </source>
</evidence>
<dbReference type="Gene3D" id="1.10.10.60">
    <property type="entry name" value="Homeodomain-like"/>
    <property type="match status" value="1"/>
</dbReference>
<proteinExistence type="predicted"/>
<dbReference type="Proteomes" id="UP000515512">
    <property type="component" value="Chromosome"/>
</dbReference>
<dbReference type="EMBL" id="CP059399">
    <property type="protein sequence ID" value="QLY28203.1"/>
    <property type="molecule type" value="Genomic_DNA"/>
</dbReference>
<dbReference type="PANTHER" id="PTHR46796:SF15">
    <property type="entry name" value="BLL1074 PROTEIN"/>
    <property type="match status" value="1"/>
</dbReference>
<dbReference type="KEGG" id="nhu:H0264_22735"/>
<keyword evidence="2" id="KW-0238">DNA-binding</keyword>
<keyword evidence="6" id="KW-1185">Reference proteome</keyword>
<organism evidence="5 6">
    <name type="scientific">Nocardia huaxiensis</name>
    <dbReference type="NCBI Taxonomy" id="2755382"/>
    <lineage>
        <taxon>Bacteria</taxon>
        <taxon>Bacillati</taxon>
        <taxon>Actinomycetota</taxon>
        <taxon>Actinomycetes</taxon>
        <taxon>Mycobacteriales</taxon>
        <taxon>Nocardiaceae</taxon>
        <taxon>Nocardia</taxon>
    </lineage>
</organism>
<protein>
    <submittedName>
        <fullName evidence="5">AraC family transcriptional regulator</fullName>
    </submittedName>
</protein>
<dbReference type="SMART" id="SM00342">
    <property type="entry name" value="HTH_ARAC"/>
    <property type="match status" value="1"/>
</dbReference>
<accession>A0A7D6ZHM7</accession>
<keyword evidence="1" id="KW-0805">Transcription regulation</keyword>
<evidence type="ECO:0000259" key="4">
    <source>
        <dbReference type="PROSITE" id="PS01124"/>
    </source>
</evidence>
<dbReference type="PANTHER" id="PTHR46796">
    <property type="entry name" value="HTH-TYPE TRANSCRIPTIONAL ACTIVATOR RHAS-RELATED"/>
    <property type="match status" value="1"/>
</dbReference>
<keyword evidence="3" id="KW-0804">Transcription</keyword>
<dbReference type="AlphaFoldDB" id="A0A7D6ZHM7"/>
<evidence type="ECO:0000313" key="6">
    <source>
        <dbReference type="Proteomes" id="UP000515512"/>
    </source>
</evidence>
<name>A0A7D6ZHM7_9NOCA</name>
<evidence type="ECO:0000313" key="5">
    <source>
        <dbReference type="EMBL" id="QLY28203.1"/>
    </source>
</evidence>
<feature type="domain" description="HTH araC/xylS-type" evidence="4">
    <location>
        <begin position="163"/>
        <end position="263"/>
    </location>
</feature>
<reference evidence="5 6" key="1">
    <citation type="submission" date="2020-07" db="EMBL/GenBank/DDBJ databases">
        <authorList>
            <person name="Zhuang K."/>
            <person name="Ran Y."/>
        </authorList>
    </citation>
    <scope>NUCLEOTIDE SEQUENCE [LARGE SCALE GENOMIC DNA]</scope>
    <source>
        <strain evidence="5 6">WCH-YHL-001</strain>
    </source>
</reference>
<dbReference type="RefSeq" id="WP_181579411.1">
    <property type="nucleotide sequence ID" value="NZ_CP059399.1"/>
</dbReference>